<name>A0A424Z4I4_9EURY</name>
<organism evidence="2 3">
    <name type="scientific">Methanosalsum natronophilum</name>
    <dbReference type="NCBI Taxonomy" id="768733"/>
    <lineage>
        <taxon>Archaea</taxon>
        <taxon>Methanobacteriati</taxon>
        <taxon>Methanobacteriota</taxon>
        <taxon>Stenosarchaea group</taxon>
        <taxon>Methanomicrobia</taxon>
        <taxon>Methanosarcinales</taxon>
        <taxon>Methanosarcinaceae</taxon>
        <taxon>Methanosalsum</taxon>
    </lineage>
</organism>
<protein>
    <recommendedName>
        <fullName evidence="4">DUF4405 domain-containing protein</fullName>
    </recommendedName>
</protein>
<sequence>MKKSTINFIVASLMFLVLMGLIGSGLSLWLVMHVYETIHLFLGSVMVILVLIHLYLHKTQIVKMYERLIPDPNKRKVIALGYTVICLILLSIFIITLNGY</sequence>
<gene>
    <name evidence="2" type="ORF">D5R95_00570</name>
</gene>
<feature type="transmembrane region" description="Helical" evidence="1">
    <location>
        <begin position="38"/>
        <end position="56"/>
    </location>
</feature>
<evidence type="ECO:0000256" key="1">
    <source>
        <dbReference type="SAM" id="Phobius"/>
    </source>
</evidence>
<reference evidence="2 3" key="1">
    <citation type="submission" date="2018-08" db="EMBL/GenBank/DDBJ databases">
        <title>The metabolism and importance of syntrophic acetate oxidation coupled to methane or sulfide production in haloalkaline environments.</title>
        <authorList>
            <person name="Timmers P.H.A."/>
            <person name="Vavourakis C.D."/>
            <person name="Sorokin D.Y."/>
            <person name="Sinninghe Damste J.S."/>
            <person name="Muyzer G."/>
            <person name="Stams A.J.M."/>
            <person name="Plugge C.M."/>
        </authorList>
    </citation>
    <scope>NUCLEOTIDE SEQUENCE [LARGE SCALE GENOMIC DNA]</scope>
    <source>
        <strain evidence="2">MSAO_Arc3</strain>
    </source>
</reference>
<accession>A0A424Z4I4</accession>
<evidence type="ECO:0000313" key="3">
    <source>
        <dbReference type="Proteomes" id="UP000284763"/>
    </source>
</evidence>
<keyword evidence="1" id="KW-1133">Transmembrane helix</keyword>
<evidence type="ECO:0008006" key="4">
    <source>
        <dbReference type="Google" id="ProtNLM"/>
    </source>
</evidence>
<dbReference type="Proteomes" id="UP000284763">
    <property type="component" value="Unassembled WGS sequence"/>
</dbReference>
<feature type="transmembrane region" description="Helical" evidence="1">
    <location>
        <begin position="7"/>
        <end position="32"/>
    </location>
</feature>
<feature type="transmembrane region" description="Helical" evidence="1">
    <location>
        <begin position="77"/>
        <end position="97"/>
    </location>
</feature>
<dbReference type="EMBL" id="QZAB01000047">
    <property type="protein sequence ID" value="RQD92240.1"/>
    <property type="molecule type" value="Genomic_DNA"/>
</dbReference>
<keyword evidence="1" id="KW-0472">Membrane</keyword>
<keyword evidence="1" id="KW-0812">Transmembrane</keyword>
<proteinExistence type="predicted"/>
<comment type="caution">
    <text evidence="2">The sequence shown here is derived from an EMBL/GenBank/DDBJ whole genome shotgun (WGS) entry which is preliminary data.</text>
</comment>
<dbReference type="AlphaFoldDB" id="A0A424Z4I4"/>
<evidence type="ECO:0000313" key="2">
    <source>
        <dbReference type="EMBL" id="RQD92240.1"/>
    </source>
</evidence>
<dbReference type="RefSeq" id="WP_259134171.1">
    <property type="nucleotide sequence ID" value="NZ_JANUCS010000005.1"/>
</dbReference>